<dbReference type="EMBL" id="AONH01000013">
    <property type="protein sequence ID" value="KGM87799.1"/>
    <property type="molecule type" value="Genomic_DNA"/>
</dbReference>
<dbReference type="GO" id="GO:0009421">
    <property type="term" value="C:bacterial-type flagellum filament cap"/>
    <property type="evidence" value="ECO:0007669"/>
    <property type="project" value="InterPro"/>
</dbReference>
<protein>
    <recommendedName>
        <fullName evidence="5">Flagellar hook-associated protein 2</fullName>
        <shortName evidence="5">HAP2</shortName>
    </recommendedName>
    <alternativeName>
        <fullName evidence="5">Flagellar cap protein</fullName>
    </alternativeName>
</protein>
<comment type="subcellular location">
    <subcellularLocation>
        <location evidence="5">Secreted</location>
    </subcellularLocation>
    <subcellularLocation>
        <location evidence="5">Bacterial flagellum</location>
    </subcellularLocation>
</comment>
<dbReference type="GO" id="GO:0071973">
    <property type="term" value="P:bacterial-type flagellum-dependent cell motility"/>
    <property type="evidence" value="ECO:0007669"/>
    <property type="project" value="TreeGrafter"/>
</dbReference>
<reference evidence="8 9" key="1">
    <citation type="submission" date="2013-01" db="EMBL/GenBank/DDBJ databases">
        <authorList>
            <person name="Fiebig A."/>
            <person name="Goeker M."/>
            <person name="Klenk H.-P.P."/>
        </authorList>
    </citation>
    <scope>NUCLEOTIDE SEQUENCE [LARGE SCALE GENOMIC DNA]</scope>
    <source>
        <strain evidence="8 9">DSM 17069</strain>
    </source>
</reference>
<evidence type="ECO:0000256" key="2">
    <source>
        <dbReference type="ARBA" id="ARBA00011255"/>
    </source>
</evidence>
<dbReference type="GO" id="GO:0005576">
    <property type="term" value="C:extracellular region"/>
    <property type="evidence" value="ECO:0007669"/>
    <property type="project" value="UniProtKB-SubCell"/>
</dbReference>
<comment type="similarity">
    <text evidence="1 5">Belongs to the FliD family.</text>
</comment>
<keyword evidence="8" id="KW-0969">Cilium</keyword>
<evidence type="ECO:0000256" key="3">
    <source>
        <dbReference type="ARBA" id="ARBA00023054"/>
    </source>
</evidence>
<dbReference type="RefSeq" id="WP_037273830.1">
    <property type="nucleotide sequence ID" value="NZ_KN293980.1"/>
</dbReference>
<keyword evidence="8" id="KW-0282">Flagellum</keyword>
<evidence type="ECO:0000259" key="6">
    <source>
        <dbReference type="Pfam" id="PF02465"/>
    </source>
</evidence>
<dbReference type="Pfam" id="PF02465">
    <property type="entry name" value="FliD_N"/>
    <property type="match status" value="1"/>
</dbReference>
<dbReference type="PANTHER" id="PTHR30288:SF0">
    <property type="entry name" value="FLAGELLAR HOOK-ASSOCIATED PROTEIN 2"/>
    <property type="match status" value="1"/>
</dbReference>
<evidence type="ECO:0000313" key="8">
    <source>
        <dbReference type="EMBL" id="KGM87799.1"/>
    </source>
</evidence>
<dbReference type="InterPro" id="IPR003481">
    <property type="entry name" value="FliD_N"/>
</dbReference>
<dbReference type="GO" id="GO:0009424">
    <property type="term" value="C:bacterial-type flagellum hook"/>
    <property type="evidence" value="ECO:0007669"/>
    <property type="project" value="UniProtKB-UniRule"/>
</dbReference>
<keyword evidence="3" id="KW-0175">Coiled coil</keyword>
<dbReference type="PANTHER" id="PTHR30288">
    <property type="entry name" value="FLAGELLAR CAP/ASSEMBLY PROTEIN FLID"/>
    <property type="match status" value="1"/>
</dbReference>
<evidence type="ECO:0000256" key="5">
    <source>
        <dbReference type="RuleBase" id="RU362066"/>
    </source>
</evidence>
<gene>
    <name evidence="8" type="ORF">rosmuc_02537</name>
</gene>
<dbReference type="STRING" id="215743.ROSMUCSMR3_03223"/>
<dbReference type="GO" id="GO:0007155">
    <property type="term" value="P:cell adhesion"/>
    <property type="evidence" value="ECO:0007669"/>
    <property type="project" value="InterPro"/>
</dbReference>
<evidence type="ECO:0000259" key="7">
    <source>
        <dbReference type="Pfam" id="PF07195"/>
    </source>
</evidence>
<dbReference type="Proteomes" id="UP000030021">
    <property type="component" value="Unassembled WGS sequence"/>
</dbReference>
<dbReference type="eggNOG" id="COG1345">
    <property type="taxonomic scope" value="Bacteria"/>
</dbReference>
<dbReference type="OrthoDB" id="9812018at2"/>
<feature type="domain" description="Flagellar hook-associated protein 2 C-terminal" evidence="7">
    <location>
        <begin position="229"/>
        <end position="525"/>
    </location>
</feature>
<evidence type="ECO:0000313" key="9">
    <source>
        <dbReference type="Proteomes" id="UP000030021"/>
    </source>
</evidence>
<accession>A0A0A0HM97</accession>
<sequence length="541" mass="56062">MENEILVALNRGGTGINIAELADSLTQAEITPRRALITERIDRAELRLSGYDRLRGQAEQMGDALELMRGLSSRSLSSDNSAVSVTVSDPGAVDLTTARIGVSELAQSQVLSFVGFAEADAEIGAGALTVDFGAWSEDVPPVFSAGARTAQTITFQPGSSLADMAEALSSIEGLSARVIDLGDGTYSLGVISETGSQNALRLSVAADADPRMAQFDISADPGTVQVQGAQDAKLSLNGIAVTRSSNQIDDLLPGVTLNITGQTLSDATLSGRANVEGALEVMQSFVDIINATQTLVKSLTARGFGEGGVAGDLAGDSLADGVLRGMQSVLSRGFGVQGVHLSDIGIRTERDGSLALDADRFSAALSANPGLLDPLIRDDLVGKDVQIAGTPGTAATAGRFALTRDAATGEATLGGVGLIGSAQENGDWTYRVPSGPMRGLTLTVAAGTEQAEINFQPSMVSSLQSFLSGVLADGNALAQREDALGASIATETTALEALDGRSEEVRTRYLSQFTQMEMIVTQLNSTGDYLTNLVDGWNADR</sequence>
<dbReference type="Pfam" id="PF07195">
    <property type="entry name" value="FliD_C"/>
    <property type="match status" value="1"/>
</dbReference>
<keyword evidence="8" id="KW-0966">Cell projection</keyword>
<keyword evidence="5" id="KW-0964">Secreted</keyword>
<comment type="function">
    <text evidence="5">Required for morphogenesis and for the elongation of the flagellar filament by facilitating polymerization of the flagellin monomers at the tip of growing filament. Forms a capping structure, which prevents flagellin subunits (transported through the central channel of the flagellum) from leaking out without polymerization at the distal end.</text>
</comment>
<dbReference type="AlphaFoldDB" id="A0A0A0HM97"/>
<evidence type="ECO:0000256" key="1">
    <source>
        <dbReference type="ARBA" id="ARBA00009764"/>
    </source>
</evidence>
<proteinExistence type="inferred from homology"/>
<organism evidence="8 9">
    <name type="scientific">Roseovarius mucosus DSM 17069</name>
    <dbReference type="NCBI Taxonomy" id="1288298"/>
    <lineage>
        <taxon>Bacteria</taxon>
        <taxon>Pseudomonadati</taxon>
        <taxon>Pseudomonadota</taxon>
        <taxon>Alphaproteobacteria</taxon>
        <taxon>Rhodobacterales</taxon>
        <taxon>Roseobacteraceae</taxon>
        <taxon>Roseovarius</taxon>
    </lineage>
</organism>
<evidence type="ECO:0000256" key="4">
    <source>
        <dbReference type="ARBA" id="ARBA00023143"/>
    </source>
</evidence>
<dbReference type="HOGENOM" id="CLU_015182_6_1_5"/>
<name>A0A0A0HM97_9RHOB</name>
<comment type="caution">
    <text evidence="8">The sequence shown here is derived from an EMBL/GenBank/DDBJ whole genome shotgun (WGS) entry which is preliminary data.</text>
</comment>
<dbReference type="PATRIC" id="fig|1288298.3.peg.2550"/>
<keyword evidence="4 5" id="KW-0975">Bacterial flagellum</keyword>
<dbReference type="InterPro" id="IPR010809">
    <property type="entry name" value="FliD_C"/>
</dbReference>
<feature type="domain" description="Flagellar hook-associated protein 2 N-terminal" evidence="6">
    <location>
        <begin position="14"/>
        <end position="109"/>
    </location>
</feature>
<comment type="subunit">
    <text evidence="2 5">Homopentamer.</text>
</comment>
<dbReference type="InterPro" id="IPR040026">
    <property type="entry name" value="FliD"/>
</dbReference>